<evidence type="ECO:0000313" key="1">
    <source>
        <dbReference type="EMBL" id="KAG2209478.1"/>
    </source>
</evidence>
<accession>A0A8H7RF45</accession>
<sequence length="611" mass="71919">MCSCKYLPREIWDIIIIYTADIVEDHRTMAVNKHWYSLFLSIAFASAIIRLDWDCSKFYNIVNSPFCPGQWTTSITFRSFKEEELSAADAIHDKLYRLMIHTPHVEQVKFILINLTNAQEWDYFYKVLKMADVWKLRRLPDDWKLESMRDNRMNMKLIYSTYLKCARHVKYSLDSIRLIQETMPTDIDLSFLNEFTVLSYLNIGKGILKNVYDMDTILQYTPQLRELEVDFATTSFRSDNYNNRPILNGVYPSIHTLNFHHFVFETNNQIGMFHTSFKGLESLKIGCVNHRPRITLALDTDTVRNFFTMLTSLVDYNIRFHENDVSMSDFLSRNCQQEMHARIFSSHQYSESIAFGKTRLIANPLINFNFGADQFTDNDYSVENRILSNFSQNIKQLEFYHWETEKIRVYLTAVFSTRNEGLCSIVFKEVIFDNIFTADTTYTSNIKNMTFDMCEISKQSLYSLSSRFTTLDSISFKDCHFDGSFVNPWLYLTMPKTKVHRLCISYNVKFNTTYYGTADPRFLDKDKLKTKPHSFPLVSLTLTGQNVKRYYYTRNDTIPVIVETSKTRFDLLTKTVQYGLFTKIICVKVKSIRELSLKLCKDRSKDMELIF</sequence>
<dbReference type="Proteomes" id="UP000603453">
    <property type="component" value="Unassembled WGS sequence"/>
</dbReference>
<dbReference type="Gene3D" id="3.80.10.10">
    <property type="entry name" value="Ribonuclease Inhibitor"/>
    <property type="match status" value="1"/>
</dbReference>
<dbReference type="EMBL" id="JAEPRD010000015">
    <property type="protein sequence ID" value="KAG2209478.1"/>
    <property type="molecule type" value="Genomic_DNA"/>
</dbReference>
<name>A0A8H7RF45_9FUNG</name>
<comment type="caution">
    <text evidence="1">The sequence shown here is derived from an EMBL/GenBank/DDBJ whole genome shotgun (WGS) entry which is preliminary data.</text>
</comment>
<protein>
    <submittedName>
        <fullName evidence="1">Uncharacterized protein</fullName>
    </submittedName>
</protein>
<proteinExistence type="predicted"/>
<keyword evidence="2" id="KW-1185">Reference proteome</keyword>
<gene>
    <name evidence="1" type="ORF">INT47_008321</name>
</gene>
<dbReference type="OrthoDB" id="2255984at2759"/>
<dbReference type="InterPro" id="IPR032675">
    <property type="entry name" value="LRR_dom_sf"/>
</dbReference>
<dbReference type="AlphaFoldDB" id="A0A8H7RF45"/>
<reference evidence="1" key="1">
    <citation type="submission" date="2020-12" db="EMBL/GenBank/DDBJ databases">
        <title>Metabolic potential, ecology and presence of endohyphal bacteria is reflected in genomic diversity of Mucoromycotina.</title>
        <authorList>
            <person name="Muszewska A."/>
            <person name="Okrasinska A."/>
            <person name="Steczkiewicz K."/>
            <person name="Drgas O."/>
            <person name="Orlowska M."/>
            <person name="Perlinska-Lenart U."/>
            <person name="Aleksandrzak-Piekarczyk T."/>
            <person name="Szatraj K."/>
            <person name="Zielenkiewicz U."/>
            <person name="Pilsyk S."/>
            <person name="Malc E."/>
            <person name="Mieczkowski P."/>
            <person name="Kruszewska J.S."/>
            <person name="Biernat P."/>
            <person name="Pawlowska J."/>
        </authorList>
    </citation>
    <scope>NUCLEOTIDE SEQUENCE</scope>
    <source>
        <strain evidence="1">WA0000017839</strain>
    </source>
</reference>
<organism evidence="1 2">
    <name type="scientific">Mucor saturninus</name>
    <dbReference type="NCBI Taxonomy" id="64648"/>
    <lineage>
        <taxon>Eukaryota</taxon>
        <taxon>Fungi</taxon>
        <taxon>Fungi incertae sedis</taxon>
        <taxon>Mucoromycota</taxon>
        <taxon>Mucoromycotina</taxon>
        <taxon>Mucoromycetes</taxon>
        <taxon>Mucorales</taxon>
        <taxon>Mucorineae</taxon>
        <taxon>Mucoraceae</taxon>
        <taxon>Mucor</taxon>
    </lineage>
</organism>
<evidence type="ECO:0000313" key="2">
    <source>
        <dbReference type="Proteomes" id="UP000603453"/>
    </source>
</evidence>